<feature type="region of interest" description="Essential for activity" evidence="6">
    <location>
        <begin position="99"/>
        <end position="122"/>
    </location>
</feature>
<dbReference type="NCBIfam" id="NF008217">
    <property type="entry name" value="PRK10984.1"/>
    <property type="match status" value="1"/>
</dbReference>
<dbReference type="InterPro" id="IPR038208">
    <property type="entry name" value="Tscrpt_reg_Crl_sf"/>
</dbReference>
<keyword evidence="4 6" id="KW-0010">Activator</keyword>
<comment type="caution">
    <text evidence="7">The sequence shown here is derived from an EMBL/GenBank/DDBJ whole genome shotgun (WGS) entry which is preliminary data.</text>
</comment>
<evidence type="ECO:0000313" key="7">
    <source>
        <dbReference type="EMBL" id="EDU89174.1"/>
    </source>
</evidence>
<reference evidence="7 8" key="1">
    <citation type="journal article" date="2011" name="Appl. Environ. Microbiol.">
        <title>Genome signatures of Escherichia coli O157:H7 isolates from the bovine host reservoir.</title>
        <authorList>
            <person name="Eppinger M."/>
            <person name="Mammel M.K."/>
            <person name="Leclerc J.E."/>
            <person name="Ravel J."/>
            <person name="Cebula T.A."/>
        </authorList>
    </citation>
    <scope>NUCLEOTIDE SEQUENCE [LARGE SCALE GENOMIC DNA]</scope>
    <source>
        <strain evidence="7 8">EC869</strain>
    </source>
</reference>
<evidence type="ECO:0000256" key="4">
    <source>
        <dbReference type="ARBA" id="ARBA00023159"/>
    </source>
</evidence>
<dbReference type="Proteomes" id="UP000004641">
    <property type="component" value="Unassembled WGS sequence"/>
</dbReference>
<dbReference type="GO" id="GO:0005737">
    <property type="term" value="C:cytoplasm"/>
    <property type="evidence" value="ECO:0007669"/>
    <property type="project" value="UniProtKB-SubCell"/>
</dbReference>
<dbReference type="EMBL" id="ABHU01000026">
    <property type="protein sequence ID" value="EDU89174.1"/>
    <property type="molecule type" value="Genomic_DNA"/>
</dbReference>
<evidence type="ECO:0000313" key="8">
    <source>
        <dbReference type="Proteomes" id="UP000004641"/>
    </source>
</evidence>
<dbReference type="HAMAP" id="MF_01178">
    <property type="entry name" value="Crl"/>
    <property type="match status" value="1"/>
</dbReference>
<accession>A0A0H3PMB5</accession>
<organism evidence="7 8">
    <name type="scientific">Escherichia coli O157:H7 (strain EC869)</name>
    <dbReference type="NCBI Taxonomy" id="478008"/>
    <lineage>
        <taxon>Bacteria</taxon>
        <taxon>Pseudomonadati</taxon>
        <taxon>Pseudomonadota</taxon>
        <taxon>Gammaproteobacteria</taxon>
        <taxon>Enterobacterales</taxon>
        <taxon>Enterobacteriaceae</taxon>
        <taxon>Escherichia</taxon>
    </lineage>
</organism>
<evidence type="ECO:0000256" key="6">
    <source>
        <dbReference type="HAMAP-Rule" id="MF_01178"/>
    </source>
</evidence>
<comment type="subcellular location">
    <subcellularLocation>
        <location evidence="6">Cytoplasm</location>
    </subcellularLocation>
</comment>
<dbReference type="Pfam" id="PF07417">
    <property type="entry name" value="Crl"/>
    <property type="match status" value="1"/>
</dbReference>
<dbReference type="Gene3D" id="3.30.310.230">
    <property type="entry name" value="Sigma factor-binding protein Crl monomer"/>
    <property type="match status" value="1"/>
</dbReference>
<protein>
    <recommendedName>
        <fullName evidence="6">Sigma factor-binding protein Crl</fullName>
    </recommendedName>
</protein>
<comment type="similarity">
    <text evidence="6">Belongs to the Crl family.</text>
</comment>
<dbReference type="InterPro" id="IPR009986">
    <property type="entry name" value="Tscrpt_reg_Crl"/>
</dbReference>
<dbReference type="SMR" id="A0A0H3PMB5"/>
<dbReference type="RefSeq" id="WP_000174701.1">
    <property type="nucleotide sequence ID" value="NZ_ABHU01000026.1"/>
</dbReference>
<keyword evidence="3" id="KW-0175">Coiled coil</keyword>
<gene>
    <name evidence="6 7" type="primary">crl</name>
    <name evidence="7" type="ORF">ECH7EC869_0294</name>
</gene>
<keyword evidence="2 6" id="KW-0805">Transcription regulation</keyword>
<evidence type="ECO:0000256" key="1">
    <source>
        <dbReference type="ARBA" id="ARBA00022490"/>
    </source>
</evidence>
<keyword evidence="5 6" id="KW-0804">Transcription</keyword>
<name>A0A0H3PMB5_ECO5C</name>
<evidence type="ECO:0000256" key="5">
    <source>
        <dbReference type="ARBA" id="ARBA00023163"/>
    </source>
</evidence>
<sequence length="133" mass="15684">MTLPSGHPKSRLIKKFTVLGPYIREGKCEDNRFFFDCLAVCVNVKPAPEVREFWGWWMELEAQESRFTYSYQFGLFDKAGDWKSVPVKDTEVVERLEHTLREFHEKLRELLTTLNLKLEPADDFRDEPVKLTA</sequence>
<dbReference type="AlphaFoldDB" id="A0A0H3PMB5"/>
<evidence type="ECO:0000256" key="3">
    <source>
        <dbReference type="ARBA" id="ARBA00023054"/>
    </source>
</evidence>
<proteinExistence type="inferred from homology"/>
<dbReference type="FunFam" id="3.30.310.230:FF:000001">
    <property type="entry name" value="Sigma factor-binding protein Crl"/>
    <property type="match status" value="1"/>
</dbReference>
<comment type="function">
    <text evidence="6">Binds to the sigma-S subunit of RNA polymerase, activating expression of sigma-S-regulated genes. Stimulates RNA polymerase holoenzyme formation and may bind to several other sigma factors, such as sigma-70 and sigma-32.</text>
</comment>
<keyword evidence="1 6" id="KW-0963">Cytoplasm</keyword>
<dbReference type="GO" id="GO:0045893">
    <property type="term" value="P:positive regulation of DNA-templated transcription"/>
    <property type="evidence" value="ECO:0007669"/>
    <property type="project" value="UniProtKB-UniRule"/>
</dbReference>
<evidence type="ECO:0000256" key="2">
    <source>
        <dbReference type="ARBA" id="ARBA00023015"/>
    </source>
</evidence>